<comment type="caution">
    <text evidence="2">The sequence shown here is derived from an EMBL/GenBank/DDBJ whole genome shotgun (WGS) entry which is preliminary data.</text>
</comment>
<dbReference type="EMBL" id="JAJSOW010000002">
    <property type="protein sequence ID" value="KAI9198297.1"/>
    <property type="molecule type" value="Genomic_DNA"/>
</dbReference>
<name>A0AAD5JP92_ACENE</name>
<evidence type="ECO:0000256" key="1">
    <source>
        <dbReference type="SAM" id="MobiDB-lite"/>
    </source>
</evidence>
<dbReference type="Proteomes" id="UP001064489">
    <property type="component" value="Chromosome 13"/>
</dbReference>
<dbReference type="AlphaFoldDB" id="A0AAD5JP92"/>
<organism evidence="2 3">
    <name type="scientific">Acer negundo</name>
    <name type="common">Box elder</name>
    <dbReference type="NCBI Taxonomy" id="4023"/>
    <lineage>
        <taxon>Eukaryota</taxon>
        <taxon>Viridiplantae</taxon>
        <taxon>Streptophyta</taxon>
        <taxon>Embryophyta</taxon>
        <taxon>Tracheophyta</taxon>
        <taxon>Spermatophyta</taxon>
        <taxon>Magnoliopsida</taxon>
        <taxon>eudicotyledons</taxon>
        <taxon>Gunneridae</taxon>
        <taxon>Pentapetalae</taxon>
        <taxon>rosids</taxon>
        <taxon>malvids</taxon>
        <taxon>Sapindales</taxon>
        <taxon>Sapindaceae</taxon>
        <taxon>Hippocastanoideae</taxon>
        <taxon>Acereae</taxon>
        <taxon>Acer</taxon>
    </lineage>
</organism>
<proteinExistence type="predicted"/>
<feature type="region of interest" description="Disordered" evidence="1">
    <location>
        <begin position="1"/>
        <end position="51"/>
    </location>
</feature>
<gene>
    <name evidence="2" type="ORF">LWI28_013297</name>
</gene>
<feature type="compositionally biased region" description="Basic and acidic residues" evidence="1">
    <location>
        <begin position="1"/>
        <end position="20"/>
    </location>
</feature>
<accession>A0AAD5JP92</accession>
<protein>
    <submittedName>
        <fullName evidence="2">Uncharacterized protein</fullName>
    </submittedName>
</protein>
<evidence type="ECO:0000313" key="2">
    <source>
        <dbReference type="EMBL" id="KAI9198297.1"/>
    </source>
</evidence>
<keyword evidence="3" id="KW-1185">Reference proteome</keyword>
<evidence type="ECO:0000313" key="3">
    <source>
        <dbReference type="Proteomes" id="UP001064489"/>
    </source>
</evidence>
<sequence length="204" mass="22881">MDLRNCGLDKEIPTQRRVETSGEGMSEEEEAVHSQAKTPQKTASKNSREEEISKIIEKSVAKRLEKELRLRGWHDDNYRWNMDGGEVDVSRKISWNTEEEVTKVLEIGAALGFDYDGQEEEIVKGLSPGIESRREEASFYPGYRQSSRIKSKGSSSHSMRTRNAKFKAVDGVSGNQVTVTSSVEEEVANVIMIDSAVGFDFSKV</sequence>
<reference evidence="2 3" key="1">
    <citation type="journal article" date="2022" name="Plant J.">
        <title>Strategies of tolerance reflected in two North American maple genomes.</title>
        <authorList>
            <person name="McEvoy S.L."/>
            <person name="Sezen U.U."/>
            <person name="Trouern-Trend A."/>
            <person name="McMahon S.M."/>
            <person name="Schaberg P.G."/>
            <person name="Yang J."/>
            <person name="Wegrzyn J.L."/>
            <person name="Swenson N.G."/>
        </authorList>
    </citation>
    <scope>NUCLEOTIDE SEQUENCE [LARGE SCALE GENOMIC DNA]</scope>
    <source>
        <strain evidence="2">91603</strain>
    </source>
</reference>